<protein>
    <submittedName>
        <fullName evidence="6">TetR family transcriptional regulator</fullName>
    </submittedName>
</protein>
<dbReference type="KEGG" id="njp:NEJAP_0202"/>
<dbReference type="EMBL" id="AP014546">
    <property type="protein sequence ID" value="BBB28161.1"/>
    <property type="molecule type" value="Genomic_DNA"/>
</dbReference>
<dbReference type="InterPro" id="IPR009057">
    <property type="entry name" value="Homeodomain-like_sf"/>
</dbReference>
<dbReference type="SUPFAM" id="SSF46689">
    <property type="entry name" value="Homeodomain-like"/>
    <property type="match status" value="1"/>
</dbReference>
<dbReference type="InterPro" id="IPR036271">
    <property type="entry name" value="Tet_transcr_reg_TetR-rel_C_sf"/>
</dbReference>
<name>A0A7R6PFF3_9GAMM</name>
<evidence type="ECO:0000259" key="5">
    <source>
        <dbReference type="PROSITE" id="PS50977"/>
    </source>
</evidence>
<reference evidence="6 7" key="1">
    <citation type="journal article" date="2008" name="Int. J. Syst. Evol. Microbiol.">
        <title>Neptunomonas japonica sp. nov., an Osedax japonicus symbiont-like bacterium isolated from sediment adjacent to sperm whale carcasses off Kagoshima, Japan.</title>
        <authorList>
            <person name="Miyazaki M."/>
            <person name="Nogi Y."/>
            <person name="Fujiwara Y."/>
            <person name="Kawato M."/>
            <person name="Kubokawa K."/>
            <person name="Horikoshi K."/>
        </authorList>
    </citation>
    <scope>NUCLEOTIDE SEQUENCE [LARGE SCALE GENOMIC DNA]</scope>
    <source>
        <strain evidence="6 7">JAMM 1380</strain>
    </source>
</reference>
<sequence>MARRTREEAEQTRQALLHMALEQYALHGIHNVSLKAIAAEAGVTHGALYWHFKNRDDLILALCESVTLPFEQYYLEQLQAIDQDALKALKAFLIETTCHIASRKKSLQAFSLFYARRKELPLHIALQDVLADEWDVWVSYINRFLKQARKQKQIAKKTKQQCIAEAMLSQVFGVLAVAEYMPEPVVFREMASTTINNAIRGLDATRCN</sequence>
<feature type="domain" description="HTH tetR-type" evidence="5">
    <location>
        <begin position="10"/>
        <end position="70"/>
    </location>
</feature>
<evidence type="ECO:0000313" key="6">
    <source>
        <dbReference type="EMBL" id="BBB28161.1"/>
    </source>
</evidence>
<dbReference type="InterPro" id="IPR001647">
    <property type="entry name" value="HTH_TetR"/>
</dbReference>
<dbReference type="SUPFAM" id="SSF48498">
    <property type="entry name" value="Tetracyclin repressor-like, C-terminal domain"/>
    <property type="match status" value="1"/>
</dbReference>
<evidence type="ECO:0000256" key="4">
    <source>
        <dbReference type="PROSITE-ProRule" id="PRU00335"/>
    </source>
</evidence>
<dbReference type="AlphaFoldDB" id="A0A7R6PFF3"/>
<proteinExistence type="predicted"/>
<accession>A0A7R6PFF3</accession>
<dbReference type="PROSITE" id="PS50977">
    <property type="entry name" value="HTH_TETR_2"/>
    <property type="match status" value="1"/>
</dbReference>
<dbReference type="Pfam" id="PF00440">
    <property type="entry name" value="TetR_N"/>
    <property type="match status" value="1"/>
</dbReference>
<gene>
    <name evidence="6" type="ORF">NEJAP_0202</name>
</gene>
<dbReference type="PANTHER" id="PTHR30055:SF234">
    <property type="entry name" value="HTH-TYPE TRANSCRIPTIONAL REGULATOR BETI"/>
    <property type="match status" value="1"/>
</dbReference>
<dbReference type="RefSeq" id="WP_201348892.1">
    <property type="nucleotide sequence ID" value="NZ_AP014546.1"/>
</dbReference>
<keyword evidence="2 4" id="KW-0238">DNA-binding</keyword>
<evidence type="ECO:0000256" key="1">
    <source>
        <dbReference type="ARBA" id="ARBA00023015"/>
    </source>
</evidence>
<dbReference type="PRINTS" id="PR00455">
    <property type="entry name" value="HTHTETR"/>
</dbReference>
<keyword evidence="1" id="KW-0805">Transcription regulation</keyword>
<keyword evidence="3" id="KW-0804">Transcription</keyword>
<organism evidence="6 7">
    <name type="scientific">Neptunomonas japonica JAMM 1380</name>
    <dbReference type="NCBI Taxonomy" id="1441457"/>
    <lineage>
        <taxon>Bacteria</taxon>
        <taxon>Pseudomonadati</taxon>
        <taxon>Pseudomonadota</taxon>
        <taxon>Gammaproteobacteria</taxon>
        <taxon>Oceanospirillales</taxon>
        <taxon>Oceanospirillaceae</taxon>
        <taxon>Neptunomonas</taxon>
    </lineage>
</organism>
<dbReference type="GO" id="GO:0003700">
    <property type="term" value="F:DNA-binding transcription factor activity"/>
    <property type="evidence" value="ECO:0007669"/>
    <property type="project" value="TreeGrafter"/>
</dbReference>
<dbReference type="InterPro" id="IPR050109">
    <property type="entry name" value="HTH-type_TetR-like_transc_reg"/>
</dbReference>
<evidence type="ECO:0000313" key="7">
    <source>
        <dbReference type="Proteomes" id="UP000595332"/>
    </source>
</evidence>
<dbReference type="GO" id="GO:0000976">
    <property type="term" value="F:transcription cis-regulatory region binding"/>
    <property type="evidence" value="ECO:0007669"/>
    <property type="project" value="TreeGrafter"/>
</dbReference>
<evidence type="ECO:0000256" key="3">
    <source>
        <dbReference type="ARBA" id="ARBA00023163"/>
    </source>
</evidence>
<keyword evidence="7" id="KW-1185">Reference proteome</keyword>
<dbReference type="PANTHER" id="PTHR30055">
    <property type="entry name" value="HTH-TYPE TRANSCRIPTIONAL REGULATOR RUTR"/>
    <property type="match status" value="1"/>
</dbReference>
<dbReference type="Gene3D" id="1.10.357.10">
    <property type="entry name" value="Tetracycline Repressor, domain 2"/>
    <property type="match status" value="1"/>
</dbReference>
<dbReference type="Proteomes" id="UP000595332">
    <property type="component" value="Chromosome"/>
</dbReference>
<feature type="DNA-binding region" description="H-T-H motif" evidence="4">
    <location>
        <begin position="33"/>
        <end position="52"/>
    </location>
</feature>
<evidence type="ECO:0000256" key="2">
    <source>
        <dbReference type="ARBA" id="ARBA00023125"/>
    </source>
</evidence>